<comment type="caution">
    <text evidence="1">The sequence shown here is derived from an EMBL/GenBank/DDBJ whole genome shotgun (WGS) entry which is preliminary data.</text>
</comment>
<accession>A0AA41RUJ3</accession>
<reference evidence="1" key="1">
    <citation type="submission" date="2022-03" db="EMBL/GenBank/DDBJ databases">
        <title>A functionally conserved STORR gene fusion in Papaver species that diverged 16.8 million years ago.</title>
        <authorList>
            <person name="Catania T."/>
        </authorList>
    </citation>
    <scope>NUCLEOTIDE SEQUENCE</scope>
    <source>
        <strain evidence="1">S-191538</strain>
    </source>
</reference>
<evidence type="ECO:0000313" key="2">
    <source>
        <dbReference type="Proteomes" id="UP001177140"/>
    </source>
</evidence>
<organism evidence="1 2">
    <name type="scientific">Papaver nudicaule</name>
    <name type="common">Iceland poppy</name>
    <dbReference type="NCBI Taxonomy" id="74823"/>
    <lineage>
        <taxon>Eukaryota</taxon>
        <taxon>Viridiplantae</taxon>
        <taxon>Streptophyta</taxon>
        <taxon>Embryophyta</taxon>
        <taxon>Tracheophyta</taxon>
        <taxon>Spermatophyta</taxon>
        <taxon>Magnoliopsida</taxon>
        <taxon>Ranunculales</taxon>
        <taxon>Papaveraceae</taxon>
        <taxon>Papaveroideae</taxon>
        <taxon>Papaver</taxon>
    </lineage>
</organism>
<dbReference type="EMBL" id="JAJJMA010037400">
    <property type="protein sequence ID" value="MCL7024706.1"/>
    <property type="molecule type" value="Genomic_DNA"/>
</dbReference>
<proteinExistence type="predicted"/>
<gene>
    <name evidence="1" type="ORF">MKW94_008876</name>
</gene>
<evidence type="ECO:0000313" key="1">
    <source>
        <dbReference type="EMBL" id="MCL7024706.1"/>
    </source>
</evidence>
<dbReference type="AlphaFoldDB" id="A0AA41RUJ3"/>
<sequence length="56" mass="6254">CDIVSLYKISERASDLLDPQLDPTVIEAFDVADDIIYAFHYAQKAPPVKAENMKGK</sequence>
<keyword evidence="2" id="KW-1185">Reference proteome</keyword>
<dbReference type="Proteomes" id="UP001177140">
    <property type="component" value="Unassembled WGS sequence"/>
</dbReference>
<protein>
    <submittedName>
        <fullName evidence="1">Uncharacterized protein</fullName>
    </submittedName>
</protein>
<feature type="non-terminal residue" evidence="1">
    <location>
        <position position="1"/>
    </location>
</feature>
<name>A0AA41RUJ3_PAPNU</name>